<evidence type="ECO:0000313" key="2">
    <source>
        <dbReference type="Proteomes" id="UP000524404"/>
    </source>
</evidence>
<dbReference type="EMBL" id="JACHKT010000001">
    <property type="protein sequence ID" value="MBB6001570.1"/>
    <property type="molecule type" value="Genomic_DNA"/>
</dbReference>
<sequence length="65" mass="7119">MASAILIEALNVQSFETALEFTLLVGIGYLVANTVNIAINPNIPRPILYGIISGAYHRFNEIVKM</sequence>
<evidence type="ECO:0000313" key="1">
    <source>
        <dbReference type="EMBL" id="MBB6001570.1"/>
    </source>
</evidence>
<dbReference type="Proteomes" id="UP000524404">
    <property type="component" value="Unassembled WGS sequence"/>
</dbReference>
<comment type="caution">
    <text evidence="1">The sequence shown here is derived from an EMBL/GenBank/DDBJ whole genome shotgun (WGS) entry which is preliminary data.</text>
</comment>
<name>A0A841EMM6_9BACT</name>
<reference evidence="1 2" key="1">
    <citation type="submission" date="2020-08" db="EMBL/GenBank/DDBJ databases">
        <title>Functional genomics of gut bacteria from endangered species of beetles.</title>
        <authorList>
            <person name="Carlos-Shanley C."/>
        </authorList>
    </citation>
    <scope>NUCLEOTIDE SEQUENCE [LARGE SCALE GENOMIC DNA]</scope>
    <source>
        <strain evidence="1 2">S00070</strain>
    </source>
</reference>
<protein>
    <submittedName>
        <fullName evidence="1">Uncharacterized protein</fullName>
    </submittedName>
</protein>
<dbReference type="RefSeq" id="WP_221432357.1">
    <property type="nucleotide sequence ID" value="NZ_JACHKT010000001.1"/>
</dbReference>
<accession>A0A841EMM6</accession>
<dbReference type="AlphaFoldDB" id="A0A841EMM6"/>
<proteinExistence type="predicted"/>
<keyword evidence="2" id="KW-1185">Reference proteome</keyword>
<gene>
    <name evidence="1" type="ORF">HNP25_000209</name>
</gene>
<organism evidence="1 2">
    <name type="scientific">Arcicella rosea</name>
    <dbReference type="NCBI Taxonomy" id="502909"/>
    <lineage>
        <taxon>Bacteria</taxon>
        <taxon>Pseudomonadati</taxon>
        <taxon>Bacteroidota</taxon>
        <taxon>Cytophagia</taxon>
        <taxon>Cytophagales</taxon>
        <taxon>Flectobacillaceae</taxon>
        <taxon>Arcicella</taxon>
    </lineage>
</organism>